<dbReference type="Gene3D" id="3.40.1350.10">
    <property type="match status" value="1"/>
</dbReference>
<dbReference type="Pfam" id="PF04471">
    <property type="entry name" value="Mrr_cat"/>
    <property type="match status" value="1"/>
</dbReference>
<dbReference type="GO" id="GO:0003677">
    <property type="term" value="F:DNA binding"/>
    <property type="evidence" value="ECO:0007669"/>
    <property type="project" value="InterPro"/>
</dbReference>
<gene>
    <name evidence="2" type="ORF">ARMA_1245</name>
</gene>
<dbReference type="AlphaFoldDB" id="A0A0M8K8B9"/>
<sequence>MVGGSGDGGVDIRGWKDGRYVIAQCKRYKRAVPASLVREFYGVMVREQADKGFFFTTGRVSEALHREAAEFTRNGYPIAIVDGKELEAYLQANKLPSPWKSRERMGG</sequence>
<dbReference type="EMBL" id="BBZA01000087">
    <property type="protein sequence ID" value="GAP62822.1"/>
    <property type="molecule type" value="Genomic_DNA"/>
</dbReference>
<accession>A0A0M8K8B9</accession>
<dbReference type="InParanoid" id="A0A0M8K8B9"/>
<dbReference type="InterPro" id="IPR007560">
    <property type="entry name" value="Restrct_endonuc_IV_Mrr"/>
</dbReference>
<feature type="domain" description="Restriction endonuclease type IV Mrr" evidence="1">
    <location>
        <begin position="2"/>
        <end position="88"/>
    </location>
</feature>
<dbReference type="GO" id="GO:0009307">
    <property type="term" value="P:DNA restriction-modification system"/>
    <property type="evidence" value="ECO:0007669"/>
    <property type="project" value="InterPro"/>
</dbReference>
<protein>
    <recommendedName>
        <fullName evidence="1">Restriction endonuclease type IV Mrr domain-containing protein</fullName>
    </recommendedName>
</protein>
<name>A0A0M8K8B9_9CHLR</name>
<comment type="caution">
    <text evidence="2">The sequence shown here is derived from an EMBL/GenBank/DDBJ whole genome shotgun (WGS) entry which is preliminary data.</text>
</comment>
<reference evidence="3" key="1">
    <citation type="submission" date="2015-08" db="EMBL/GenBank/DDBJ databases">
        <title>Draft Genome Sequence of a Heterotrophic Facultative Anaerobic Bacterium Ardenticatena maritima Strain 110S.</title>
        <authorList>
            <person name="Kawaichi S."/>
            <person name="Yoshida T."/>
            <person name="Sako Y."/>
            <person name="Nakamura R."/>
        </authorList>
    </citation>
    <scope>NUCLEOTIDE SEQUENCE [LARGE SCALE GENOMIC DNA]</scope>
    <source>
        <strain evidence="3">110S</strain>
    </source>
</reference>
<organism evidence="2 3">
    <name type="scientific">Ardenticatena maritima</name>
    <dbReference type="NCBI Taxonomy" id="872965"/>
    <lineage>
        <taxon>Bacteria</taxon>
        <taxon>Bacillati</taxon>
        <taxon>Chloroflexota</taxon>
        <taxon>Ardenticatenia</taxon>
        <taxon>Ardenticatenales</taxon>
        <taxon>Ardenticatenaceae</taxon>
        <taxon>Ardenticatena</taxon>
    </lineage>
</organism>
<evidence type="ECO:0000259" key="1">
    <source>
        <dbReference type="Pfam" id="PF04471"/>
    </source>
</evidence>
<dbReference type="PANTHER" id="PTHR30015">
    <property type="entry name" value="MRR RESTRICTION SYSTEM PROTEIN"/>
    <property type="match status" value="1"/>
</dbReference>
<dbReference type="Proteomes" id="UP000037784">
    <property type="component" value="Unassembled WGS sequence"/>
</dbReference>
<dbReference type="InterPro" id="IPR011335">
    <property type="entry name" value="Restrct_endonuc-II-like"/>
</dbReference>
<keyword evidence="3" id="KW-1185">Reference proteome</keyword>
<dbReference type="PANTHER" id="PTHR30015:SF7">
    <property type="entry name" value="TYPE IV METHYL-DIRECTED RESTRICTION ENZYME ECOKMRR"/>
    <property type="match status" value="1"/>
</dbReference>
<evidence type="ECO:0000313" key="3">
    <source>
        <dbReference type="Proteomes" id="UP000037784"/>
    </source>
</evidence>
<dbReference type="InterPro" id="IPR011856">
    <property type="entry name" value="tRNA_endonuc-like_dom_sf"/>
</dbReference>
<dbReference type="SUPFAM" id="SSF52980">
    <property type="entry name" value="Restriction endonuclease-like"/>
    <property type="match status" value="1"/>
</dbReference>
<dbReference type="InterPro" id="IPR052906">
    <property type="entry name" value="Type_IV_Methyl-Rstrct_Enzyme"/>
</dbReference>
<proteinExistence type="predicted"/>
<dbReference type="GO" id="GO:0015666">
    <property type="term" value="F:restriction endodeoxyribonuclease activity"/>
    <property type="evidence" value="ECO:0007669"/>
    <property type="project" value="TreeGrafter"/>
</dbReference>
<evidence type="ECO:0000313" key="2">
    <source>
        <dbReference type="EMBL" id="GAP62822.1"/>
    </source>
</evidence>